<keyword evidence="5" id="KW-1185">Reference proteome</keyword>
<evidence type="ECO:0000259" key="3">
    <source>
        <dbReference type="Pfam" id="PF04967"/>
    </source>
</evidence>
<organism evidence="4 5">
    <name type="scientific">Vagococcus allomyrinae</name>
    <dbReference type="NCBI Taxonomy" id="2794353"/>
    <lineage>
        <taxon>Bacteria</taxon>
        <taxon>Bacillati</taxon>
        <taxon>Bacillota</taxon>
        <taxon>Bacilli</taxon>
        <taxon>Lactobacillales</taxon>
        <taxon>Enterococcaceae</taxon>
        <taxon>Vagococcus</taxon>
    </lineage>
</organism>
<proteinExistence type="predicted"/>
<evidence type="ECO:0000313" key="4">
    <source>
        <dbReference type="EMBL" id="MBP1044629.1"/>
    </source>
</evidence>
<dbReference type="Pfam" id="PF04394">
    <property type="entry name" value="DUF536"/>
    <property type="match status" value="1"/>
</dbReference>
<feature type="compositionally biased region" description="Basic and acidic residues" evidence="1">
    <location>
        <begin position="120"/>
        <end position="143"/>
    </location>
</feature>
<dbReference type="InterPro" id="IPR007050">
    <property type="entry name" value="HTH_bacterioopsin"/>
</dbReference>
<feature type="region of interest" description="Disordered" evidence="1">
    <location>
        <begin position="120"/>
        <end position="175"/>
    </location>
</feature>
<name>A0A940PA87_9ENTE</name>
<reference evidence="4" key="1">
    <citation type="submission" date="2020-12" db="EMBL/GenBank/DDBJ databases">
        <title>Vagococcus allomyrinae sp. nov. and Enterococcus lavae sp. nov., isolated from the larvae of Allomyrina dichotoma.</title>
        <authorList>
            <person name="Lee S.D."/>
        </authorList>
    </citation>
    <scope>NUCLEOTIDE SEQUENCE</scope>
    <source>
        <strain evidence="4">BWB3-3</strain>
    </source>
</reference>
<accession>A0A940PA87</accession>
<sequence>MAKTIKELADDLGVSKQTVQYHFRSLPAKLYTKNDKGVYSLNDEAVKLLTQKISPEPAKKTTKENDDLYSILSNQLVTKDKQIHELLVHQTQLQKLLDQQQVLTLQANQKIFALETSLEEKNKDNHVSEEPKKSPSEHTEKTDQQTMKFDATKKKTGETSKPLSNKKGFFSRWFN</sequence>
<dbReference type="EMBL" id="JAEEGA010000037">
    <property type="protein sequence ID" value="MBP1044629.1"/>
    <property type="molecule type" value="Genomic_DNA"/>
</dbReference>
<dbReference type="RefSeq" id="WP_209533227.1">
    <property type="nucleotide sequence ID" value="NZ_JAEEGA010000037.1"/>
</dbReference>
<protein>
    <submittedName>
        <fullName evidence="4">Helix-turn-helix transcriptional regulator</fullName>
    </submittedName>
</protein>
<feature type="domain" description="HTH bat-type" evidence="3">
    <location>
        <begin position="4"/>
        <end position="30"/>
    </location>
</feature>
<dbReference type="Proteomes" id="UP000674938">
    <property type="component" value="Unassembled WGS sequence"/>
</dbReference>
<dbReference type="Pfam" id="PF04967">
    <property type="entry name" value="HTH_10"/>
    <property type="match status" value="1"/>
</dbReference>
<evidence type="ECO:0000313" key="5">
    <source>
        <dbReference type="Proteomes" id="UP000674938"/>
    </source>
</evidence>
<evidence type="ECO:0000259" key="2">
    <source>
        <dbReference type="Pfam" id="PF04394"/>
    </source>
</evidence>
<gene>
    <name evidence="4" type="ORF">I6N95_26820</name>
</gene>
<evidence type="ECO:0000256" key="1">
    <source>
        <dbReference type="SAM" id="MobiDB-lite"/>
    </source>
</evidence>
<dbReference type="AlphaFoldDB" id="A0A940PA87"/>
<dbReference type="InterPro" id="IPR007489">
    <property type="entry name" value="RocS-like_C"/>
</dbReference>
<feature type="domain" description="Regulator of chromosome segregation-like C-terminal" evidence="2">
    <location>
        <begin position="74"/>
        <end position="120"/>
    </location>
</feature>
<comment type="caution">
    <text evidence="4">The sequence shown here is derived from an EMBL/GenBank/DDBJ whole genome shotgun (WGS) entry which is preliminary data.</text>
</comment>